<dbReference type="InterPro" id="IPR014038">
    <property type="entry name" value="EF1B_bsu/dsu_GNE"/>
</dbReference>
<dbReference type="GeneID" id="22574294"/>
<evidence type="ECO:0000256" key="1">
    <source>
        <dbReference type="ARBA" id="ARBA00007411"/>
    </source>
</evidence>
<dbReference type="InterPro" id="IPR001326">
    <property type="entry name" value="Transl_elong_EF1B_B/D_CS"/>
</dbReference>
<dbReference type="SMART" id="SM00888">
    <property type="entry name" value="EF1_GNE"/>
    <property type="match status" value="1"/>
</dbReference>
<dbReference type="OrthoDB" id="331763at2759"/>
<evidence type="ECO:0000313" key="5">
    <source>
        <dbReference type="EMBL" id="AIN97579.2"/>
    </source>
</evidence>
<organism evidence="5 6">
    <name type="scientific">Leishmania panamensis</name>
    <dbReference type="NCBI Taxonomy" id="5679"/>
    <lineage>
        <taxon>Eukaryota</taxon>
        <taxon>Discoba</taxon>
        <taxon>Euglenozoa</taxon>
        <taxon>Kinetoplastea</taxon>
        <taxon>Metakinetoplastina</taxon>
        <taxon>Trypanosomatida</taxon>
        <taxon>Trypanosomatidae</taxon>
        <taxon>Leishmaniinae</taxon>
        <taxon>Leishmania</taxon>
        <taxon>Leishmania guyanensis species complex</taxon>
    </lineage>
</organism>
<dbReference type="FunFam" id="3.30.70.60:FF:000001">
    <property type="entry name" value="Elongation factor 1-beta 1 like"/>
    <property type="match status" value="1"/>
</dbReference>
<evidence type="ECO:0000256" key="3">
    <source>
        <dbReference type="ARBA" id="ARBA00022917"/>
    </source>
</evidence>
<dbReference type="InterPro" id="IPR036219">
    <property type="entry name" value="eEF-1beta-like_sf"/>
</dbReference>
<dbReference type="Gene3D" id="3.30.70.60">
    <property type="match status" value="1"/>
</dbReference>
<dbReference type="SUPFAM" id="SSF54984">
    <property type="entry name" value="eEF-1beta-like"/>
    <property type="match status" value="1"/>
</dbReference>
<proteinExistence type="inferred from homology"/>
<dbReference type="GO" id="GO:0003746">
    <property type="term" value="F:translation elongation factor activity"/>
    <property type="evidence" value="ECO:0007669"/>
    <property type="project" value="UniProtKB-KW"/>
</dbReference>
<dbReference type="InterPro" id="IPR049720">
    <property type="entry name" value="EF1B_bsu/dsu"/>
</dbReference>
<keyword evidence="6" id="KW-1185">Reference proteome</keyword>
<dbReference type="GO" id="GO:0005853">
    <property type="term" value="C:eukaryotic translation elongation factor 1 complex"/>
    <property type="evidence" value="ECO:0007669"/>
    <property type="project" value="InterPro"/>
</dbReference>
<dbReference type="InterPro" id="IPR014717">
    <property type="entry name" value="Transl_elong_EF1B/ribsomal_bS6"/>
</dbReference>
<dbReference type="RefSeq" id="XP_010698286.1">
    <property type="nucleotide sequence ID" value="XM_010699984.1"/>
</dbReference>
<dbReference type="EMBL" id="CP009389">
    <property type="protein sequence ID" value="AIN97579.2"/>
    <property type="molecule type" value="Genomic_DNA"/>
</dbReference>
<reference evidence="5 6" key="1">
    <citation type="journal article" date="2015" name="Sci. Rep.">
        <title>The genome of Leishmania panamensis: insights into genomics of the L. (Viannia) subgenus.</title>
        <authorList>
            <person name="Llanes A."/>
            <person name="Restrepo C.M."/>
            <person name="Vecchio G.D."/>
            <person name="Anguizola F.J."/>
            <person name="Lleonart R."/>
        </authorList>
    </citation>
    <scope>NUCLEOTIDE SEQUENCE [LARGE SCALE GENOMIC DNA]</scope>
    <source>
        <strain evidence="5 6">MHOM/PA/94/PSC-1</strain>
    </source>
</reference>
<sequence length="342" mass="37061">MSTLHQHSFTGNRCRCAAGCHVCAVATLQFYEFSMLFVSIHALPFSFSTLSSAGTSRGCALQECIPHSHPPRTSLTRRPSILQLAQSTPPNLCCSPSFFFPPPPPTTPAPRAHPSMSVKDVSKKAAELEARLGGKLFLGGAKPTAEDVRMLNDLLGANHASLYRWVKNMATYTEGERKAWGAPVRTAAPELRMPAPAAAAPAAAKKPAPAPKAVAPAEDDDIDLFGETTEEEQAALEAKRAKDAEKKKAKKDVIAKSSILFDIKAWDDTVDLEALAQKLHAIQRDGLVWGDHKLAPVAFGVKKLQQLVVIEDDKVSGDDLEEMIMGFEDEVQSIDIVAWNKI</sequence>
<dbReference type="PANTHER" id="PTHR11595">
    <property type="entry name" value="EF-HAND AND COILED-COIL DOMAIN-CONTAINING FAMILY MEMBER"/>
    <property type="match status" value="1"/>
</dbReference>
<dbReference type="VEuPathDB" id="TriTrypDB:LPAL13_200012700"/>
<name>A0A088RQT7_LEIPA</name>
<dbReference type="KEGG" id="lpan:LPMP_200870"/>
<dbReference type="GO" id="GO:0005085">
    <property type="term" value="F:guanyl-nucleotide exchange factor activity"/>
    <property type="evidence" value="ECO:0007669"/>
    <property type="project" value="TreeGrafter"/>
</dbReference>
<evidence type="ECO:0000256" key="2">
    <source>
        <dbReference type="ARBA" id="ARBA00022768"/>
    </source>
</evidence>
<comment type="similarity">
    <text evidence="1 4">Belongs to the EF-1-beta/EF-1-delta family.</text>
</comment>
<evidence type="ECO:0000313" key="6">
    <source>
        <dbReference type="Proteomes" id="UP000063063"/>
    </source>
</evidence>
<dbReference type="AlphaFoldDB" id="A0A088RQT7"/>
<dbReference type="eggNOG" id="KOG1668">
    <property type="taxonomic scope" value="Eukaryota"/>
</dbReference>
<dbReference type="PROSITE" id="PS00825">
    <property type="entry name" value="EF1BD_2"/>
    <property type="match status" value="1"/>
</dbReference>
<accession>A0A088RQT7</accession>
<dbReference type="GO" id="GO:0005829">
    <property type="term" value="C:cytosol"/>
    <property type="evidence" value="ECO:0007669"/>
    <property type="project" value="TreeGrafter"/>
</dbReference>
<dbReference type="Pfam" id="PF00736">
    <property type="entry name" value="EF1_GNE"/>
    <property type="match status" value="1"/>
</dbReference>
<keyword evidence="2 4" id="KW-0251">Elongation factor</keyword>
<gene>
    <name evidence="5" type="primary">EEF1B BETA 2</name>
    <name evidence="5" type="ORF">LPMP_200870</name>
</gene>
<dbReference type="VEuPathDB" id="TriTrypDB:LPMP_200870"/>
<dbReference type="Proteomes" id="UP000063063">
    <property type="component" value="Chromosome 20"/>
</dbReference>
<evidence type="ECO:0000256" key="4">
    <source>
        <dbReference type="RuleBase" id="RU003791"/>
    </source>
</evidence>
<protein>
    <submittedName>
        <fullName evidence="5">Translation elongation factor 1-beta, putative</fullName>
    </submittedName>
</protein>
<dbReference type="CDD" id="cd00292">
    <property type="entry name" value="EF1B"/>
    <property type="match status" value="1"/>
</dbReference>
<dbReference type="PANTHER" id="PTHR11595:SF82">
    <property type="entry name" value="ELONGATION FACTOR 1-BETA, PUTATIVE-RELATED"/>
    <property type="match status" value="1"/>
</dbReference>
<keyword evidence="3 4" id="KW-0648">Protein biosynthesis</keyword>
<dbReference type="PROSITE" id="PS00824">
    <property type="entry name" value="EF1BD_1"/>
    <property type="match status" value="1"/>
</dbReference>